<dbReference type="OrthoDB" id="2603868at2"/>
<reference evidence="2 3" key="1">
    <citation type="submission" date="2018-12" db="EMBL/GenBank/DDBJ databases">
        <title>Bacillus ochoae sp. nov., Paenibacillus whitsoniae sp. nov., Paenibacillus spiritus sp. nov. Isolated from the Mars Exploration Rover during spacecraft assembly.</title>
        <authorList>
            <person name="Seuylemezian A."/>
            <person name="Vaishampayan P."/>
        </authorList>
    </citation>
    <scope>NUCLEOTIDE SEQUENCE [LARGE SCALE GENOMIC DNA]</scope>
    <source>
        <strain evidence="2 3">MER 54</strain>
    </source>
</reference>
<feature type="transmembrane region" description="Helical" evidence="1">
    <location>
        <begin position="42"/>
        <end position="60"/>
    </location>
</feature>
<gene>
    <name evidence="2" type="ORF">EJQ19_13700</name>
</gene>
<dbReference type="Proteomes" id="UP000276128">
    <property type="component" value="Unassembled WGS sequence"/>
</dbReference>
<proteinExistence type="predicted"/>
<comment type="caution">
    <text evidence="2">The sequence shown here is derived from an EMBL/GenBank/DDBJ whole genome shotgun (WGS) entry which is preliminary data.</text>
</comment>
<keyword evidence="1" id="KW-1133">Transmembrane helix</keyword>
<feature type="transmembrane region" description="Helical" evidence="1">
    <location>
        <begin position="14"/>
        <end position="36"/>
    </location>
</feature>
<evidence type="ECO:0000313" key="3">
    <source>
        <dbReference type="Proteomes" id="UP000276128"/>
    </source>
</evidence>
<evidence type="ECO:0000256" key="1">
    <source>
        <dbReference type="SAM" id="Phobius"/>
    </source>
</evidence>
<feature type="transmembrane region" description="Helical" evidence="1">
    <location>
        <begin position="106"/>
        <end position="123"/>
    </location>
</feature>
<keyword evidence="1" id="KW-0812">Transmembrane</keyword>
<feature type="transmembrane region" description="Helical" evidence="1">
    <location>
        <begin position="155"/>
        <end position="172"/>
    </location>
</feature>
<protein>
    <submittedName>
        <fullName evidence="2">Uncharacterized protein</fullName>
    </submittedName>
</protein>
<organism evidence="2 3">
    <name type="scientific">Paenibacillus whitsoniae</name>
    <dbReference type="NCBI Taxonomy" id="2496558"/>
    <lineage>
        <taxon>Bacteria</taxon>
        <taxon>Bacillati</taxon>
        <taxon>Bacillota</taxon>
        <taxon>Bacilli</taxon>
        <taxon>Bacillales</taxon>
        <taxon>Paenibacillaceae</taxon>
        <taxon>Paenibacillus</taxon>
    </lineage>
</organism>
<keyword evidence="3" id="KW-1185">Reference proteome</keyword>
<keyword evidence="1" id="KW-0472">Membrane</keyword>
<name>A0A3S0A463_9BACL</name>
<evidence type="ECO:0000313" key="2">
    <source>
        <dbReference type="EMBL" id="RTE09183.1"/>
    </source>
</evidence>
<sequence>MDKKQAALQSAQRFLPLLFIWGAEWIFNAVIDFAIYWRDLDWLKTAAFVTALIASFVQVWSQRKSAGASNAEREEAAAHPLLIVVPGLLLIGAVVFLEAIEAVSPLFAPLLRAFLLAVGFVQAGLMLGRGLIYVGLWLFALTIVMGLWYLGYSAVILEGMGGIALVVSGLMLRSGKANGQADGATR</sequence>
<accession>A0A3S0A463</accession>
<feature type="transmembrane region" description="Helical" evidence="1">
    <location>
        <begin position="81"/>
        <end position="100"/>
    </location>
</feature>
<dbReference type="EMBL" id="RXHU01000035">
    <property type="protein sequence ID" value="RTE09183.1"/>
    <property type="molecule type" value="Genomic_DNA"/>
</dbReference>
<dbReference type="AlphaFoldDB" id="A0A3S0A463"/>